<dbReference type="PANTHER" id="PTHR13437">
    <property type="entry name" value="NUCLEOPORIN P58/P45 NUCLEOPORIN-LIKE PROTEIN 1"/>
    <property type="match status" value="1"/>
</dbReference>
<name>M5E8G9_MALS4</name>
<evidence type="ECO:0000256" key="1">
    <source>
        <dbReference type="ARBA" id="ARBA00004567"/>
    </source>
</evidence>
<dbReference type="GO" id="GO:0015031">
    <property type="term" value="P:protein transport"/>
    <property type="evidence" value="ECO:0007669"/>
    <property type="project" value="UniProtKB-KW"/>
</dbReference>
<evidence type="ECO:0000256" key="2">
    <source>
        <dbReference type="ARBA" id="ARBA00022448"/>
    </source>
</evidence>
<dbReference type="InterPro" id="IPR025574">
    <property type="entry name" value="Nucleoporin_FG_rpt"/>
</dbReference>
<keyword evidence="7" id="KW-0539">Nucleus</keyword>
<proteinExistence type="predicted"/>
<reference evidence="10" key="1">
    <citation type="journal article" date="2017" name="Nucleic Acids Res.">
        <title>Proteogenomics produces comprehensive and highly accurate protein-coding gene annotation in a complete genome assembly of Malassezia sympodialis.</title>
        <authorList>
            <person name="Zhu Y."/>
            <person name="Engstroem P.G."/>
            <person name="Tellgren-Roth C."/>
            <person name="Baudo C.D."/>
            <person name="Kennell J.C."/>
            <person name="Sun S."/>
            <person name="Billmyre R.B."/>
            <person name="Schroeder M.S."/>
            <person name="Andersson A."/>
            <person name="Holm T."/>
            <person name="Sigurgeirsson B."/>
            <person name="Wu G."/>
            <person name="Sankaranarayanan S.R."/>
            <person name="Siddharthan R."/>
            <person name="Sanyal K."/>
            <person name="Lundeberg J."/>
            <person name="Nystedt B."/>
            <person name="Boekhout T."/>
            <person name="Dawson T.L. Jr."/>
            <person name="Heitman J."/>
            <person name="Scheynius A."/>
            <person name="Lehtioe J."/>
        </authorList>
    </citation>
    <scope>NUCLEOTIDE SEQUENCE [LARGE SCALE GENOMIC DNA]</scope>
    <source>
        <strain evidence="10">ATCC 42132</strain>
    </source>
</reference>
<dbReference type="HOGENOM" id="CLU_619937_0_0_1"/>
<dbReference type="GO" id="GO:0017056">
    <property type="term" value="F:structural constituent of nuclear pore"/>
    <property type="evidence" value="ECO:0007669"/>
    <property type="project" value="InterPro"/>
</dbReference>
<gene>
    <name evidence="9" type="ORF">MSYG_0050</name>
</gene>
<feature type="compositionally biased region" description="Polar residues" evidence="8">
    <location>
        <begin position="42"/>
        <end position="96"/>
    </location>
</feature>
<dbReference type="AlphaFoldDB" id="M5E8G9"/>
<dbReference type="STRING" id="1230383.M5E8G9"/>
<keyword evidence="4" id="KW-0653">Protein transport</keyword>
<evidence type="ECO:0000256" key="5">
    <source>
        <dbReference type="ARBA" id="ARBA00023010"/>
    </source>
</evidence>
<comment type="subcellular location">
    <subcellularLocation>
        <location evidence="1">Nucleus</location>
        <location evidence="1">Nuclear pore complex</location>
    </subcellularLocation>
</comment>
<keyword evidence="10" id="KW-1185">Reference proteome</keyword>
<dbReference type="GO" id="GO:0008139">
    <property type="term" value="F:nuclear localization sequence binding"/>
    <property type="evidence" value="ECO:0007669"/>
    <property type="project" value="InterPro"/>
</dbReference>
<evidence type="ECO:0000256" key="3">
    <source>
        <dbReference type="ARBA" id="ARBA00022816"/>
    </source>
</evidence>
<keyword evidence="3" id="KW-0509">mRNA transport</keyword>
<keyword evidence="6" id="KW-0906">Nuclear pore complex</keyword>
<dbReference type="Gene3D" id="6.10.140.1350">
    <property type="match status" value="1"/>
</dbReference>
<sequence length="463" mass="49186">MFGATPGGQSASSAAFPRSFSFSANTETKPSFSFGGASSSGPTQNQTGSLFGSTAPGNTSTTANRTGQPASTGLFGNQSTQSANTLGASLGTQPTATGGGLFGAQNSTNNTAGGKGMFGAQNTNTTNTGGLFGAQNNNGVPGSSNLFGGQANTANNTGGGLFGAQNNSAGGGLFGNSSTNTGASGGLFGAQSTTNNMGGIGPFGTQNSTNTFGNSGLAGQNQPNTTNLWGSKPTGASFGNTAPQNVSPMMQHPYYQRERYNELPDTQRSLLDMMDKFISSQTQIKNELRARDASEEMRRLMTDVHALISMQQSLSATLEADTMRLQSITAKVEKDRHDNAMLHQVATHAKEKLSDGSSFLDWLRRFYENVSDEDPARIQRYRLTMEQLERHLISIDQREQFAPQVISDIIRNQNASFMAMAEQVATLHTEIETLKKDYIKWYQTRFQSVRDPFAPVAAAADRS</sequence>
<dbReference type="GO" id="GO:0051028">
    <property type="term" value="P:mRNA transport"/>
    <property type="evidence" value="ECO:0007669"/>
    <property type="project" value="UniProtKB-KW"/>
</dbReference>
<dbReference type="GO" id="GO:0005643">
    <property type="term" value="C:nuclear pore"/>
    <property type="evidence" value="ECO:0007669"/>
    <property type="project" value="UniProtKB-SubCell"/>
</dbReference>
<evidence type="ECO:0000256" key="7">
    <source>
        <dbReference type="ARBA" id="ARBA00023242"/>
    </source>
</evidence>
<protein>
    <submittedName>
        <fullName evidence="9">Similar to S.cerevisiae protein NUP49 (FG-nucleoporin component of central core of the nuclear pore complex)</fullName>
    </submittedName>
</protein>
<dbReference type="InterPro" id="IPR024882">
    <property type="entry name" value="NUP58/p45/49"/>
</dbReference>
<dbReference type="Pfam" id="PF13634">
    <property type="entry name" value="Nucleoporin_FG"/>
    <property type="match status" value="2"/>
</dbReference>
<organism evidence="9 10">
    <name type="scientific">Malassezia sympodialis (strain ATCC 42132)</name>
    <name type="common">Atopic eczema-associated yeast</name>
    <dbReference type="NCBI Taxonomy" id="1230383"/>
    <lineage>
        <taxon>Eukaryota</taxon>
        <taxon>Fungi</taxon>
        <taxon>Dikarya</taxon>
        <taxon>Basidiomycota</taxon>
        <taxon>Ustilaginomycotina</taxon>
        <taxon>Malasseziomycetes</taxon>
        <taxon>Malasseziales</taxon>
        <taxon>Malasseziaceae</taxon>
        <taxon>Malassezia</taxon>
    </lineage>
</organism>
<dbReference type="Proteomes" id="UP000186303">
    <property type="component" value="Chromosome 1"/>
</dbReference>
<feature type="region of interest" description="Disordered" evidence="8">
    <location>
        <begin position="32"/>
        <end position="115"/>
    </location>
</feature>
<accession>M5E8G9</accession>
<keyword evidence="2" id="KW-0813">Transport</keyword>
<dbReference type="OMA" id="RDNTDVF"/>
<keyword evidence="5" id="KW-0811">Translocation</keyword>
<evidence type="ECO:0000313" key="10">
    <source>
        <dbReference type="Proteomes" id="UP000186303"/>
    </source>
</evidence>
<feature type="compositionally biased region" description="Low complexity" evidence="8">
    <location>
        <begin position="32"/>
        <end position="41"/>
    </location>
</feature>
<dbReference type="OrthoDB" id="2538017at2759"/>
<dbReference type="RefSeq" id="XP_018739753.1">
    <property type="nucleotide sequence ID" value="XM_018886262.1"/>
</dbReference>
<evidence type="ECO:0000313" key="9">
    <source>
        <dbReference type="EMBL" id="SHO75718.1"/>
    </source>
</evidence>
<dbReference type="EMBL" id="LT671821">
    <property type="protein sequence ID" value="SHO75718.1"/>
    <property type="molecule type" value="Genomic_DNA"/>
</dbReference>
<dbReference type="VEuPathDB" id="FungiDB:MSYG_0050"/>
<evidence type="ECO:0000256" key="4">
    <source>
        <dbReference type="ARBA" id="ARBA00022927"/>
    </source>
</evidence>
<evidence type="ECO:0000256" key="8">
    <source>
        <dbReference type="SAM" id="MobiDB-lite"/>
    </source>
</evidence>
<evidence type="ECO:0000256" key="6">
    <source>
        <dbReference type="ARBA" id="ARBA00023132"/>
    </source>
</evidence>
<dbReference type="KEGG" id="msym:MSY001_1152"/>
<dbReference type="PANTHER" id="PTHR13437:SF2">
    <property type="entry name" value="NUCLEOPORIN P58_P45"/>
    <property type="match status" value="1"/>
</dbReference>